<keyword evidence="2" id="KW-1185">Reference proteome</keyword>
<name>A0AAV4N2N7_9ARAC</name>
<evidence type="ECO:0000313" key="1">
    <source>
        <dbReference type="EMBL" id="GIX77921.1"/>
    </source>
</evidence>
<reference evidence="1 2" key="1">
    <citation type="submission" date="2021-06" db="EMBL/GenBank/DDBJ databases">
        <title>Caerostris darwini draft genome.</title>
        <authorList>
            <person name="Kono N."/>
            <person name="Arakawa K."/>
        </authorList>
    </citation>
    <scope>NUCLEOTIDE SEQUENCE [LARGE SCALE GENOMIC DNA]</scope>
</reference>
<dbReference type="EMBL" id="BPLQ01001058">
    <property type="protein sequence ID" value="GIX77921.1"/>
    <property type="molecule type" value="Genomic_DNA"/>
</dbReference>
<sequence>MRFIPIRRVLNEFRFAIDEKPEIESVIAPIHFVPSPDSYSPLQWNGDEIRCLQKRVKSHLIYRIGKMRIDSLAILYSRHAQRIPLLDSRCIYMRPNLPYPFFSF</sequence>
<accession>A0AAV4N2N7</accession>
<organism evidence="1 2">
    <name type="scientific">Caerostris darwini</name>
    <dbReference type="NCBI Taxonomy" id="1538125"/>
    <lineage>
        <taxon>Eukaryota</taxon>
        <taxon>Metazoa</taxon>
        <taxon>Ecdysozoa</taxon>
        <taxon>Arthropoda</taxon>
        <taxon>Chelicerata</taxon>
        <taxon>Arachnida</taxon>
        <taxon>Araneae</taxon>
        <taxon>Araneomorphae</taxon>
        <taxon>Entelegynae</taxon>
        <taxon>Araneoidea</taxon>
        <taxon>Araneidae</taxon>
        <taxon>Caerostris</taxon>
    </lineage>
</organism>
<protein>
    <submittedName>
        <fullName evidence="1">Uncharacterized protein</fullName>
    </submittedName>
</protein>
<gene>
    <name evidence="1" type="ORF">CDAR_373381</name>
</gene>
<proteinExistence type="predicted"/>
<comment type="caution">
    <text evidence="1">The sequence shown here is derived from an EMBL/GenBank/DDBJ whole genome shotgun (WGS) entry which is preliminary data.</text>
</comment>
<dbReference type="AlphaFoldDB" id="A0AAV4N2N7"/>
<evidence type="ECO:0000313" key="2">
    <source>
        <dbReference type="Proteomes" id="UP001054837"/>
    </source>
</evidence>
<dbReference type="Proteomes" id="UP001054837">
    <property type="component" value="Unassembled WGS sequence"/>
</dbReference>